<organism evidence="1 2">
    <name type="scientific">Collibacillus ludicampi</name>
    <dbReference type="NCBI Taxonomy" id="2771369"/>
    <lineage>
        <taxon>Bacteria</taxon>
        <taxon>Bacillati</taxon>
        <taxon>Bacillota</taxon>
        <taxon>Bacilli</taxon>
        <taxon>Bacillales</taxon>
        <taxon>Alicyclobacillaceae</taxon>
        <taxon>Collibacillus</taxon>
    </lineage>
</organism>
<comment type="caution">
    <text evidence="1">The sequence shown here is derived from an EMBL/GenBank/DDBJ whole genome shotgun (WGS) entry which is preliminary data.</text>
</comment>
<keyword evidence="2" id="KW-1185">Reference proteome</keyword>
<dbReference type="AlphaFoldDB" id="A0AAV4LH40"/>
<evidence type="ECO:0000313" key="2">
    <source>
        <dbReference type="Proteomes" id="UP001057291"/>
    </source>
</evidence>
<dbReference type="EMBL" id="BOQE01000001">
    <property type="protein sequence ID" value="GIM47137.1"/>
    <property type="molecule type" value="Genomic_DNA"/>
</dbReference>
<name>A0AAV4LH40_9BACL</name>
<gene>
    <name evidence="1" type="ORF">DNHGIG_26860</name>
</gene>
<evidence type="ECO:0000313" key="1">
    <source>
        <dbReference type="EMBL" id="GIM47137.1"/>
    </source>
</evidence>
<dbReference type="Proteomes" id="UP001057291">
    <property type="component" value="Unassembled WGS sequence"/>
</dbReference>
<reference evidence="1" key="1">
    <citation type="journal article" date="2023" name="Int. J. Syst. Evol. Microbiol.">
        <title>Collibacillus ludicampi gen. nov., sp. nov., a new soil bacterium of the family Alicyclobacillaceae.</title>
        <authorList>
            <person name="Jojima T."/>
            <person name="Ioku Y."/>
            <person name="Fukuta Y."/>
            <person name="Shirasaka N."/>
            <person name="Matsumura Y."/>
            <person name="Mori M."/>
        </authorList>
    </citation>
    <scope>NUCLEOTIDE SEQUENCE</scope>
    <source>
        <strain evidence="1">TP075</strain>
    </source>
</reference>
<protein>
    <submittedName>
        <fullName evidence="1">Uncharacterized protein</fullName>
    </submittedName>
</protein>
<sequence length="56" mass="6761">MDEQRTFLITFKTEWGEIQMVVEASNLREAQERSEKLLNKHEELLEIKKIRDFAHT</sequence>
<accession>A0AAV4LH40</accession>
<dbReference type="RefSeq" id="WP_282200157.1">
    <property type="nucleotide sequence ID" value="NZ_BOQE01000001.1"/>
</dbReference>
<proteinExistence type="predicted"/>